<dbReference type="Proteomes" id="UP000668358">
    <property type="component" value="Unassembled WGS sequence"/>
</dbReference>
<dbReference type="AlphaFoldDB" id="A0ABD4PRT5"/>
<dbReference type="RefSeq" id="WP_208336365.1">
    <property type="nucleotide sequence ID" value="NZ_CATNXL010000004.1"/>
</dbReference>
<dbReference type="EMBL" id="JAENRE010000010">
    <property type="protein sequence ID" value="MBO3417818.1"/>
    <property type="molecule type" value="Genomic_DNA"/>
</dbReference>
<proteinExistence type="predicted"/>
<name>A0ABD4PRT5_CLOPF</name>
<accession>A0ABD4PRT5</accession>
<organism evidence="1 2">
    <name type="scientific">Clostridium perfringens</name>
    <dbReference type="NCBI Taxonomy" id="1502"/>
    <lineage>
        <taxon>Bacteria</taxon>
        <taxon>Bacillati</taxon>
        <taxon>Bacillota</taxon>
        <taxon>Clostridia</taxon>
        <taxon>Eubacteriales</taxon>
        <taxon>Clostridiaceae</taxon>
        <taxon>Clostridium</taxon>
    </lineage>
</organism>
<reference evidence="1 2" key="1">
    <citation type="submission" date="2020-12" db="EMBL/GenBank/DDBJ databases">
        <title>Comparative genomics of Clostridium perfringens reveals patterns of host-associated phylogenetic clades and virulence factors.</title>
        <authorList>
            <person name="Smith A.H."/>
            <person name="Geier R."/>
        </authorList>
    </citation>
    <scope>NUCLEOTIDE SEQUENCE [LARGE SCALE GENOMIC DNA]</scope>
    <source>
        <strain evidence="1 2">CHD15829P</strain>
    </source>
</reference>
<comment type="caution">
    <text evidence="1">The sequence shown here is derived from an EMBL/GenBank/DDBJ whole genome shotgun (WGS) entry which is preliminary data.</text>
</comment>
<protein>
    <submittedName>
        <fullName evidence="1">Uncharacterized protein</fullName>
    </submittedName>
</protein>
<gene>
    <name evidence="1" type="ORF">JJB78_15115</name>
</gene>
<evidence type="ECO:0000313" key="1">
    <source>
        <dbReference type="EMBL" id="MBO3417818.1"/>
    </source>
</evidence>
<sequence length="214" mass="25135">MYGKKGHLNCRTEKRREKIVENYNIELVTVANLLKGRTMESDAGGIIEDRYYEFRCTSKTNKFEKATIICGKTAGESLIRLAKIKYVVVFNPLRIENEIENQGNSEKNYNDSKIKWNKIAKELFYAINILGLYWKKPLNGILYEIKREIEINKDKEPSLQNIKKVNKCISADRTKLKISEMILKLREEDERVRDFNFKNINNILEKNNIESNFS</sequence>
<evidence type="ECO:0000313" key="2">
    <source>
        <dbReference type="Proteomes" id="UP000668358"/>
    </source>
</evidence>